<reference evidence="3" key="1">
    <citation type="submission" date="2018-05" db="EMBL/GenBank/DDBJ databases">
        <title>Genome sequencing of Phenylobacterium sp. HYN0004.</title>
        <authorList>
            <person name="Yi H."/>
            <person name="Baek C."/>
        </authorList>
    </citation>
    <scope>NUCLEOTIDE SEQUENCE [LARGE SCALE GENOMIC DNA]</scope>
    <source>
        <strain evidence="3">HYN0004</strain>
    </source>
</reference>
<feature type="compositionally biased region" description="Basic and acidic residues" evidence="1">
    <location>
        <begin position="25"/>
        <end position="41"/>
    </location>
</feature>
<dbReference type="EMBL" id="CP029479">
    <property type="protein sequence ID" value="AWM76672.1"/>
    <property type="molecule type" value="Genomic_DNA"/>
</dbReference>
<keyword evidence="3" id="KW-1185">Reference proteome</keyword>
<dbReference type="AlphaFoldDB" id="A0A2Z3HN44"/>
<evidence type="ECO:0000313" key="3">
    <source>
        <dbReference type="Proteomes" id="UP000247763"/>
    </source>
</evidence>
<sequence>MRARILLISGLLLALPAVSACGKLGRLERPEARPGEARDIDAGSEPGQTLHTADPRDRNAEPLPPLAAPPAKAAEPRPQ</sequence>
<dbReference type="PROSITE" id="PS51257">
    <property type="entry name" value="PROKAR_LIPOPROTEIN"/>
    <property type="match status" value="1"/>
</dbReference>
<name>A0A2Z3HN44_9CAUL</name>
<dbReference type="Proteomes" id="UP000247763">
    <property type="component" value="Chromosome"/>
</dbReference>
<proteinExistence type="predicted"/>
<dbReference type="RefSeq" id="WP_110449241.1">
    <property type="nucleotide sequence ID" value="NZ_CP029479.1"/>
</dbReference>
<feature type="region of interest" description="Disordered" evidence="1">
    <location>
        <begin position="24"/>
        <end position="79"/>
    </location>
</feature>
<evidence type="ECO:0000313" key="2">
    <source>
        <dbReference type="EMBL" id="AWM76672.1"/>
    </source>
</evidence>
<dbReference type="KEGG" id="phb:HYN04_02170"/>
<organism evidence="2 3">
    <name type="scientific">Phenylobacterium parvum</name>
    <dbReference type="NCBI Taxonomy" id="2201350"/>
    <lineage>
        <taxon>Bacteria</taxon>
        <taxon>Pseudomonadati</taxon>
        <taxon>Pseudomonadota</taxon>
        <taxon>Alphaproteobacteria</taxon>
        <taxon>Caulobacterales</taxon>
        <taxon>Caulobacteraceae</taxon>
        <taxon>Phenylobacterium</taxon>
    </lineage>
</organism>
<protein>
    <submittedName>
        <fullName evidence="2">Uncharacterized protein</fullName>
    </submittedName>
</protein>
<gene>
    <name evidence="2" type="ORF">HYN04_02170</name>
</gene>
<accession>A0A2Z3HN44</accession>
<evidence type="ECO:0000256" key="1">
    <source>
        <dbReference type="SAM" id="MobiDB-lite"/>
    </source>
</evidence>